<comment type="cofactor">
    <cofactor evidence="1">
        <name>[4Fe-4S] cluster</name>
        <dbReference type="ChEBI" id="CHEBI:49883"/>
    </cofactor>
</comment>
<dbReference type="PANTHER" id="PTHR30352">
    <property type="entry name" value="PYRUVATE FORMATE-LYASE-ACTIVATING ENZYME"/>
    <property type="match status" value="1"/>
</dbReference>
<dbReference type="Proteomes" id="UP000778864">
    <property type="component" value="Unassembled WGS sequence"/>
</dbReference>
<dbReference type="SFLD" id="SFLDF00299">
    <property type="entry name" value="anaerobic_ribonucleoside-triph"/>
    <property type="match status" value="1"/>
</dbReference>
<evidence type="ECO:0000256" key="1">
    <source>
        <dbReference type="ARBA" id="ARBA00001966"/>
    </source>
</evidence>
<comment type="similarity">
    <text evidence="7">Belongs to the organic radical-activating enzymes family.</text>
</comment>
<gene>
    <name evidence="8" type="primary">nrdG</name>
    <name evidence="8" type="ORF">KHZ90_09605</name>
</gene>
<comment type="function">
    <text evidence="7">Activation of anaerobic ribonucleoside-triphosphate reductase under anaerobic conditions by generation of an organic free radical, using S-adenosylmethionine and reduced flavodoxin as cosubstrates to produce 5'-deoxy-adenosine.</text>
</comment>
<dbReference type="InterPro" id="IPR007197">
    <property type="entry name" value="rSAM"/>
</dbReference>
<organism evidence="8 9">
    <name type="scientific">Veillonella parvula</name>
    <name type="common">Staphylococcus parvulus</name>
    <dbReference type="NCBI Taxonomy" id="29466"/>
    <lineage>
        <taxon>Bacteria</taxon>
        <taxon>Bacillati</taxon>
        <taxon>Bacillota</taxon>
        <taxon>Negativicutes</taxon>
        <taxon>Veillonellales</taxon>
        <taxon>Veillonellaceae</taxon>
        <taxon>Veillonella</taxon>
    </lineage>
</organism>
<evidence type="ECO:0000313" key="8">
    <source>
        <dbReference type="EMBL" id="MBS4894010.1"/>
    </source>
</evidence>
<keyword evidence="2" id="KW-0004">4Fe-4S</keyword>
<dbReference type="PANTHER" id="PTHR30352:SF2">
    <property type="entry name" value="ANAEROBIC RIBONUCLEOSIDE-TRIPHOSPHATE REDUCTASE-ACTIVATING PROTEIN"/>
    <property type="match status" value="1"/>
</dbReference>
<dbReference type="GO" id="GO:0051539">
    <property type="term" value="F:4 iron, 4 sulfur cluster binding"/>
    <property type="evidence" value="ECO:0007669"/>
    <property type="project" value="UniProtKB-KW"/>
</dbReference>
<accession>A0A943A3Y0</accession>
<dbReference type="RefSeq" id="WP_278468438.1">
    <property type="nucleotide sequence ID" value="NZ_JAGZMU010000008.1"/>
</dbReference>
<dbReference type="NCBIfam" id="TIGR02491">
    <property type="entry name" value="NrdG"/>
    <property type="match status" value="1"/>
</dbReference>
<dbReference type="Gene3D" id="3.20.20.70">
    <property type="entry name" value="Aldolase class I"/>
    <property type="match status" value="1"/>
</dbReference>
<dbReference type="SFLD" id="SFLDS00029">
    <property type="entry name" value="Radical_SAM"/>
    <property type="match status" value="1"/>
</dbReference>
<evidence type="ECO:0000256" key="7">
    <source>
        <dbReference type="PIRNR" id="PIRNR000368"/>
    </source>
</evidence>
<dbReference type="InterPro" id="IPR034457">
    <property type="entry name" value="Organic_radical-activating"/>
</dbReference>
<keyword evidence="3" id="KW-0949">S-adenosyl-L-methionine</keyword>
<dbReference type="PROSITE" id="PS51257">
    <property type="entry name" value="PROKAR_LIPOPROTEIN"/>
    <property type="match status" value="1"/>
</dbReference>
<evidence type="ECO:0000313" key="9">
    <source>
        <dbReference type="Proteomes" id="UP000778864"/>
    </source>
</evidence>
<dbReference type="Pfam" id="PF13353">
    <property type="entry name" value="Fer4_12"/>
    <property type="match status" value="1"/>
</dbReference>
<sequence length="163" mass="19120">MRYSQIRTCDINNGNGLMVTLWTQGCSVRCSEKCHNKHLWSFEEGKEFTDETIEKIITLLNSPQNFACLGGEPIESVNLNMLEKLFKRIKEVYPNKEIWLWTGRLFDDIKELSLFKYVNYVIDGGYNEMLNEKGLLWRGSKNQRNIDVQESLKQNKIVLSKYN</sequence>
<dbReference type="PIRSF" id="PIRSF000368">
    <property type="entry name" value="NrdG"/>
    <property type="match status" value="1"/>
</dbReference>
<keyword evidence="7" id="KW-0560">Oxidoreductase</keyword>
<name>A0A943A3Y0_VEIPA</name>
<dbReference type="InterPro" id="IPR013785">
    <property type="entry name" value="Aldolase_TIM"/>
</dbReference>
<dbReference type="SUPFAM" id="SSF102114">
    <property type="entry name" value="Radical SAM enzymes"/>
    <property type="match status" value="1"/>
</dbReference>
<keyword evidence="6" id="KW-0411">Iron-sulfur</keyword>
<evidence type="ECO:0000256" key="4">
    <source>
        <dbReference type="ARBA" id="ARBA00022723"/>
    </source>
</evidence>
<dbReference type="EMBL" id="JAGZMU010000008">
    <property type="protein sequence ID" value="MBS4894010.1"/>
    <property type="molecule type" value="Genomic_DNA"/>
</dbReference>
<evidence type="ECO:0000256" key="5">
    <source>
        <dbReference type="ARBA" id="ARBA00023004"/>
    </source>
</evidence>
<reference evidence="8" key="1">
    <citation type="submission" date="2021-02" db="EMBL/GenBank/DDBJ databases">
        <title>Infant gut strain persistence is associated with maternal origin, phylogeny, and functional potential including surface adhesion and iron acquisition.</title>
        <authorList>
            <person name="Lou Y.C."/>
        </authorList>
    </citation>
    <scope>NUCLEOTIDE SEQUENCE</scope>
    <source>
        <strain evidence="8">L3_108_031G1_dasL3_108_031G1_concoct_20</strain>
    </source>
</reference>
<protein>
    <recommendedName>
        <fullName evidence="7">Anaerobic ribonucleoside-triphosphate reductase-activating protein</fullName>
        <ecNumber evidence="7">1.97.1.-</ecNumber>
    </recommendedName>
</protein>
<dbReference type="EC" id="1.97.1.-" evidence="7"/>
<evidence type="ECO:0000256" key="3">
    <source>
        <dbReference type="ARBA" id="ARBA00022691"/>
    </source>
</evidence>
<comment type="caution">
    <text evidence="8">The sequence shown here is derived from an EMBL/GenBank/DDBJ whole genome shotgun (WGS) entry which is preliminary data.</text>
</comment>
<dbReference type="GO" id="GO:0043365">
    <property type="term" value="F:[formate-C-acetyltransferase]-activating enzyme activity"/>
    <property type="evidence" value="ECO:0007669"/>
    <property type="project" value="InterPro"/>
</dbReference>
<dbReference type="InterPro" id="IPR058240">
    <property type="entry name" value="rSAM_sf"/>
</dbReference>
<dbReference type="InterPro" id="IPR012837">
    <property type="entry name" value="NrdG"/>
</dbReference>
<dbReference type="SFLD" id="SFLDG01063">
    <property type="entry name" value="activating_enzymes__group_1"/>
    <property type="match status" value="1"/>
</dbReference>
<dbReference type="GO" id="GO:0004748">
    <property type="term" value="F:ribonucleoside-diphosphate reductase activity, thioredoxin disulfide as acceptor"/>
    <property type="evidence" value="ECO:0007669"/>
    <property type="project" value="TreeGrafter"/>
</dbReference>
<proteinExistence type="inferred from homology"/>
<keyword evidence="4" id="KW-0479">Metal-binding</keyword>
<keyword evidence="5" id="KW-0408">Iron</keyword>
<dbReference type="SFLD" id="SFLDG01066">
    <property type="entry name" value="organic_radical-activating_enz"/>
    <property type="match status" value="1"/>
</dbReference>
<evidence type="ECO:0000256" key="2">
    <source>
        <dbReference type="ARBA" id="ARBA00022485"/>
    </source>
</evidence>
<dbReference type="GO" id="GO:0046872">
    <property type="term" value="F:metal ion binding"/>
    <property type="evidence" value="ECO:0007669"/>
    <property type="project" value="UniProtKB-KW"/>
</dbReference>
<dbReference type="AlphaFoldDB" id="A0A943A3Y0"/>
<evidence type="ECO:0000256" key="6">
    <source>
        <dbReference type="ARBA" id="ARBA00023014"/>
    </source>
</evidence>